<name>A0A1M6H0H9_9BACT</name>
<feature type="chain" id="PRO_5013268789" evidence="1">
    <location>
        <begin position="22"/>
        <end position="898"/>
    </location>
</feature>
<dbReference type="InterPro" id="IPR026444">
    <property type="entry name" value="Secre_tail"/>
</dbReference>
<evidence type="ECO:0000313" key="4">
    <source>
        <dbReference type="Proteomes" id="UP000184050"/>
    </source>
</evidence>
<dbReference type="OrthoDB" id="1112547at2"/>
<dbReference type="Proteomes" id="UP000184050">
    <property type="component" value="Unassembled WGS sequence"/>
</dbReference>
<dbReference type="NCBIfam" id="NF038128">
    <property type="entry name" value="choice_anch_J"/>
    <property type="match status" value="1"/>
</dbReference>
<keyword evidence="1" id="KW-0732">Signal</keyword>
<dbReference type="Pfam" id="PF18962">
    <property type="entry name" value="Por_Secre_tail"/>
    <property type="match status" value="1"/>
</dbReference>
<feature type="domain" description="Secretion system C-terminal sorting" evidence="2">
    <location>
        <begin position="818"/>
        <end position="895"/>
    </location>
</feature>
<evidence type="ECO:0000313" key="3">
    <source>
        <dbReference type="EMBL" id="SHJ15696.1"/>
    </source>
</evidence>
<dbReference type="EMBL" id="FQZE01000012">
    <property type="protein sequence ID" value="SHJ15696.1"/>
    <property type="molecule type" value="Genomic_DNA"/>
</dbReference>
<gene>
    <name evidence="3" type="ORF">SAMN05444280_11236</name>
</gene>
<reference evidence="3 4" key="1">
    <citation type="submission" date="2016-11" db="EMBL/GenBank/DDBJ databases">
        <authorList>
            <person name="Jaros S."/>
            <person name="Januszkiewicz K."/>
            <person name="Wedrychowicz H."/>
        </authorList>
    </citation>
    <scope>NUCLEOTIDE SEQUENCE [LARGE SCALE GENOMIC DNA]</scope>
    <source>
        <strain evidence="3 4">DSM 27063</strain>
    </source>
</reference>
<feature type="signal peptide" evidence="1">
    <location>
        <begin position="1"/>
        <end position="21"/>
    </location>
</feature>
<dbReference type="Gene3D" id="2.60.120.200">
    <property type="match status" value="1"/>
</dbReference>
<dbReference type="AlphaFoldDB" id="A0A1M6H0H9"/>
<accession>A0A1M6H0H9</accession>
<proteinExistence type="predicted"/>
<dbReference type="RefSeq" id="WP_073168659.1">
    <property type="nucleotide sequence ID" value="NZ_FQZE01000012.1"/>
</dbReference>
<organism evidence="3 4">
    <name type="scientific">Tangfeifania diversioriginum</name>
    <dbReference type="NCBI Taxonomy" id="1168035"/>
    <lineage>
        <taxon>Bacteria</taxon>
        <taxon>Pseudomonadati</taxon>
        <taxon>Bacteroidota</taxon>
        <taxon>Bacteroidia</taxon>
        <taxon>Marinilabiliales</taxon>
        <taxon>Prolixibacteraceae</taxon>
        <taxon>Tangfeifania</taxon>
    </lineage>
</organism>
<sequence length="898" mass="103912">MKTIFTFLLSILLLNVLSAQSLIDLPFFDDFEETIQEDATFQNWTTENLEGWHYWHIVPGQYMRFENNDLAQNDWLITKKIVGEDIENVIISFNILHVGDGIKPKLFFTNKYNGNANESNWTEIIYSLGDHENEWFDTGEISIENPGDTLYFGFHYQAAANAGIYLLLDNFKVVNYKPLIYETVGSSEHFEFCTNMPDSSSFYLAIQDVLENQYDNLTSLWDRPGIENLFPDTSKIKVIYSQKADLNIEVKDYPWKLGFHNRGKMEIYLSPISNEIQKKYYKNLAGLAVNEFSQLTVSRQFMRENMLSFPDYFLEGFGLYECGVRPQQDSLLNLMNELGTNVPPMSAYQDLSNMPSTSLKDLLVFCIEAKVLADCYYSISPYGYEYGWAVFLKHFYQNESPERIKLQHTTSQFNIYSSDNEIPFVEAIGNEFELKLDSLQEQYQLGIPHKWNICIYTEPVGMEIMGYNDYFNGGSAFWGDKIALITPIGADMDVYLYSLMHHEFMHTFFSHFYYNAPGGFFNEGIADFANGPLPDPQNRIEGNRWKLVGMFNWYQDNVQRDPAFQEIVDNFSAQGENGFDPDIYMLGHLFYTFLFYKYADYVKIREFWNRGKDYSVFGGKTEEEIGLEYVQFLKELAYYGPPRELKPIPFTEDFETYFDGWSILRYKAHDFWSISENSYEGDHSAYAINPYWLDEKDADSWMISPTLDASDAENVFVSFYYNHNGTGINPEIYYAENFTSIFDSTNWTKINDLSWNSPEGEWAQKSFTIQSPPEKLNIAFRFVSTDGNYVSHFIDNFYVKNRLTGSKHKTNPTVNLNIHPNPATSESIISFQTQTAGKVNLSIFDIQGRKICTLLNKKLNAGMHTIPVSNSLTTNGVYFCELQTSEGILTKKLIINAK</sequence>
<keyword evidence="4" id="KW-1185">Reference proteome</keyword>
<dbReference type="NCBIfam" id="TIGR04183">
    <property type="entry name" value="Por_Secre_tail"/>
    <property type="match status" value="1"/>
</dbReference>
<dbReference type="STRING" id="1168035.SAMN05444280_11236"/>
<evidence type="ECO:0000256" key="1">
    <source>
        <dbReference type="SAM" id="SignalP"/>
    </source>
</evidence>
<evidence type="ECO:0000259" key="2">
    <source>
        <dbReference type="Pfam" id="PF18962"/>
    </source>
</evidence>
<protein>
    <submittedName>
        <fullName evidence="3">Por secretion system C-terminal sorting domain-containing protein</fullName>
    </submittedName>
</protein>